<feature type="transmembrane region" description="Helical" evidence="1">
    <location>
        <begin position="6"/>
        <end position="25"/>
    </location>
</feature>
<dbReference type="EMBL" id="LRGB01000996">
    <property type="protein sequence ID" value="KZS14251.1"/>
    <property type="molecule type" value="Genomic_DNA"/>
</dbReference>
<protein>
    <submittedName>
        <fullName evidence="2">Uncharacterized protein</fullName>
    </submittedName>
</protein>
<keyword evidence="3" id="KW-1185">Reference proteome</keyword>
<dbReference type="Proteomes" id="UP000076858">
    <property type="component" value="Unassembled WGS sequence"/>
</dbReference>
<sequence>MKNILGVLTVFGKFPIGFGLFLVTCDHMKTPFERNIQLKAQFKLFLSLVGQCYVLYQQPYNVLHKYINP</sequence>
<keyword evidence="1" id="KW-0472">Membrane</keyword>
<accession>A0A164XHU0</accession>
<reference evidence="2 3" key="1">
    <citation type="submission" date="2016-03" db="EMBL/GenBank/DDBJ databases">
        <title>EvidentialGene: Evidence-directed Construction of Genes on Genomes.</title>
        <authorList>
            <person name="Gilbert D.G."/>
            <person name="Choi J.-H."/>
            <person name="Mockaitis K."/>
            <person name="Colbourne J."/>
            <person name="Pfrender M."/>
        </authorList>
    </citation>
    <scope>NUCLEOTIDE SEQUENCE [LARGE SCALE GENOMIC DNA]</scope>
    <source>
        <strain evidence="2 3">Xinb3</strain>
        <tissue evidence="2">Complete organism</tissue>
    </source>
</reference>
<proteinExistence type="predicted"/>
<organism evidence="2 3">
    <name type="scientific">Daphnia magna</name>
    <dbReference type="NCBI Taxonomy" id="35525"/>
    <lineage>
        <taxon>Eukaryota</taxon>
        <taxon>Metazoa</taxon>
        <taxon>Ecdysozoa</taxon>
        <taxon>Arthropoda</taxon>
        <taxon>Crustacea</taxon>
        <taxon>Branchiopoda</taxon>
        <taxon>Diplostraca</taxon>
        <taxon>Cladocera</taxon>
        <taxon>Anomopoda</taxon>
        <taxon>Daphniidae</taxon>
        <taxon>Daphnia</taxon>
    </lineage>
</organism>
<dbReference type="AlphaFoldDB" id="A0A164XHU0"/>
<keyword evidence="1" id="KW-1133">Transmembrane helix</keyword>
<keyword evidence="1" id="KW-0812">Transmembrane</keyword>
<evidence type="ECO:0000313" key="2">
    <source>
        <dbReference type="EMBL" id="KZS14251.1"/>
    </source>
</evidence>
<comment type="caution">
    <text evidence="2">The sequence shown here is derived from an EMBL/GenBank/DDBJ whole genome shotgun (WGS) entry which is preliminary data.</text>
</comment>
<evidence type="ECO:0000313" key="3">
    <source>
        <dbReference type="Proteomes" id="UP000076858"/>
    </source>
</evidence>
<gene>
    <name evidence="2" type="ORF">APZ42_020480</name>
</gene>
<name>A0A164XHU0_9CRUS</name>
<evidence type="ECO:0000256" key="1">
    <source>
        <dbReference type="SAM" id="Phobius"/>
    </source>
</evidence>